<dbReference type="AlphaFoldDB" id="A0A8H5FGE7"/>
<name>A0A8H5FGE7_9AGAR</name>
<dbReference type="Pfam" id="PF13489">
    <property type="entry name" value="Methyltransf_23"/>
    <property type="match status" value="1"/>
</dbReference>
<dbReference type="PANTHER" id="PTHR43591">
    <property type="entry name" value="METHYLTRANSFERASE"/>
    <property type="match status" value="1"/>
</dbReference>
<organism evidence="2 3">
    <name type="scientific">Ephemerocybe angulata</name>
    <dbReference type="NCBI Taxonomy" id="980116"/>
    <lineage>
        <taxon>Eukaryota</taxon>
        <taxon>Fungi</taxon>
        <taxon>Dikarya</taxon>
        <taxon>Basidiomycota</taxon>
        <taxon>Agaricomycotina</taxon>
        <taxon>Agaricomycetes</taxon>
        <taxon>Agaricomycetidae</taxon>
        <taxon>Agaricales</taxon>
        <taxon>Agaricineae</taxon>
        <taxon>Psathyrellaceae</taxon>
        <taxon>Ephemerocybe</taxon>
    </lineage>
</organism>
<feature type="compositionally biased region" description="Acidic residues" evidence="1">
    <location>
        <begin position="16"/>
        <end position="28"/>
    </location>
</feature>
<dbReference type="OrthoDB" id="2013972at2759"/>
<evidence type="ECO:0000313" key="3">
    <source>
        <dbReference type="Proteomes" id="UP000541558"/>
    </source>
</evidence>
<dbReference type="Proteomes" id="UP000541558">
    <property type="component" value="Unassembled WGS sequence"/>
</dbReference>
<feature type="compositionally biased region" description="Polar residues" evidence="1">
    <location>
        <begin position="89"/>
        <end position="102"/>
    </location>
</feature>
<dbReference type="InterPro" id="IPR029063">
    <property type="entry name" value="SAM-dependent_MTases_sf"/>
</dbReference>
<feature type="compositionally biased region" description="Low complexity" evidence="1">
    <location>
        <begin position="77"/>
        <end position="87"/>
    </location>
</feature>
<dbReference type="PANTHER" id="PTHR43591:SF24">
    <property type="entry name" value="2-METHOXY-6-POLYPRENYL-1,4-BENZOQUINOL METHYLASE, MITOCHONDRIAL"/>
    <property type="match status" value="1"/>
</dbReference>
<keyword evidence="3" id="KW-1185">Reference proteome</keyword>
<dbReference type="EMBL" id="JAACJK010000061">
    <property type="protein sequence ID" value="KAF5335503.1"/>
    <property type="molecule type" value="Genomic_DNA"/>
</dbReference>
<evidence type="ECO:0000313" key="2">
    <source>
        <dbReference type="EMBL" id="KAF5335503.1"/>
    </source>
</evidence>
<sequence length="931" mass="105641">MTESAYYDPYQHISDSDDELSEEVDDYEMGSSICSDQADSQDSASRVSSKDDMSISDVPSSFHEKNNRVLSPIPRASTMSSYSYHSSEQFRTPSPSNQSLTPSMRDTLVREEFGRYLNTMSDVYRLPADEEEMDRLEKQHNMLIDIFGAKYPPPMGVALRQGHYEPTKKVLDLGCGSGGWIKDVCRDFPYCTAIAVDLVPISEDEDFPDNLRMEIDDLNKGIEHFYDQFDVVHSRLIAFGIRDYHRLVEHVARVLRPNGLIELQEYDFQTYSRDRMVISANTTDPLGTHPWWATFLAHLREAVIASGGDTTAATNIQDWIQGHEAFENIVYKDVWLPVIPGNCRRYQEDIYTRMKDDVMAFLRSSKPLILGNGVSEQRYEYLVHHTVRELNQSNVPHHTSGVAQLLSDCDNIRHYQSLKIKIKCDKQTPCQSYQRRGCTSLCPNGSLSTVQGTQYVAHLFIPLNITTNTTHSVRQLEDPYARLQAKHSSEPHPLLHADPISAPQPSNEWNEDVTMAVSDNYYEPVAGPIEDVSGARETVGVGRADGPTRGEKVGKTGDKELIDAFGTLSISQHDVSRWEVAVELCRTYFTEVAWVFRGLTRGQVFDDMLPVCTVLEGVDARREGHESFAYSQEAQREGPLCSSVGPIFIVGSILRNRREPQEVHKSRSTAPIGGFESSHIDPSPELNELSRHSIYLYGPSLRFHLVLSRRFFALHKPPFFQHRSYTPSPILCAPALPTLSRRSRFALFFRHQLPPKRTEPRTRLEWLRHQILRRRRLSQPLEFQEPGQIRRHGPFACGGVDRRKALFADTSKIVLYIPQSIPSSRNAHFVVSVRTSSASPRPSLGSPASTITSCVIAVDTKVQPYLRSWTHIQRTSNSRGTAMQDLIVAIDDSDDGEWRLTPFNAEWYSSSKCESQMFLTYRGLRAPRAWL</sequence>
<comment type="caution">
    <text evidence="2">The sequence shown here is derived from an EMBL/GenBank/DDBJ whole genome shotgun (WGS) entry which is preliminary data.</text>
</comment>
<feature type="compositionally biased region" description="Basic and acidic residues" evidence="1">
    <location>
        <begin position="546"/>
        <end position="555"/>
    </location>
</feature>
<feature type="region of interest" description="Disordered" evidence="1">
    <location>
        <begin position="1"/>
        <end position="102"/>
    </location>
</feature>
<accession>A0A8H5FGE7</accession>
<dbReference type="CDD" id="cd02440">
    <property type="entry name" value="AdoMet_MTases"/>
    <property type="match status" value="1"/>
</dbReference>
<gene>
    <name evidence="2" type="ORF">D9611_012225</name>
</gene>
<feature type="region of interest" description="Disordered" evidence="1">
    <location>
        <begin position="536"/>
        <end position="555"/>
    </location>
</feature>
<dbReference type="SUPFAM" id="SSF53335">
    <property type="entry name" value="S-adenosyl-L-methionine-dependent methyltransferases"/>
    <property type="match status" value="1"/>
</dbReference>
<dbReference type="Gene3D" id="3.40.50.150">
    <property type="entry name" value="Vaccinia Virus protein VP39"/>
    <property type="match status" value="1"/>
</dbReference>
<dbReference type="GO" id="GO:0008168">
    <property type="term" value="F:methyltransferase activity"/>
    <property type="evidence" value="ECO:0007669"/>
    <property type="project" value="TreeGrafter"/>
</dbReference>
<evidence type="ECO:0008006" key="4">
    <source>
        <dbReference type="Google" id="ProtNLM"/>
    </source>
</evidence>
<proteinExistence type="predicted"/>
<protein>
    <recommendedName>
        <fullName evidence="4">Methyltransferase domain-containing protein</fullName>
    </recommendedName>
</protein>
<feature type="compositionally biased region" description="Low complexity" evidence="1">
    <location>
        <begin position="31"/>
        <end position="47"/>
    </location>
</feature>
<evidence type="ECO:0000256" key="1">
    <source>
        <dbReference type="SAM" id="MobiDB-lite"/>
    </source>
</evidence>
<feature type="region of interest" description="Disordered" evidence="1">
    <location>
        <begin position="660"/>
        <end position="679"/>
    </location>
</feature>
<reference evidence="2 3" key="1">
    <citation type="journal article" date="2020" name="ISME J.">
        <title>Uncovering the hidden diversity of litter-decomposition mechanisms in mushroom-forming fungi.</title>
        <authorList>
            <person name="Floudas D."/>
            <person name="Bentzer J."/>
            <person name="Ahren D."/>
            <person name="Johansson T."/>
            <person name="Persson P."/>
            <person name="Tunlid A."/>
        </authorList>
    </citation>
    <scope>NUCLEOTIDE SEQUENCE [LARGE SCALE GENOMIC DNA]</scope>
    <source>
        <strain evidence="2 3">CBS 175.51</strain>
    </source>
</reference>